<evidence type="ECO:0008006" key="11">
    <source>
        <dbReference type="Google" id="ProtNLM"/>
    </source>
</evidence>
<feature type="transmembrane region" description="Helical" evidence="8">
    <location>
        <begin position="15"/>
        <end position="35"/>
    </location>
</feature>
<evidence type="ECO:0000256" key="3">
    <source>
        <dbReference type="ARBA" id="ARBA00022679"/>
    </source>
</evidence>
<feature type="transmembrane region" description="Helical" evidence="8">
    <location>
        <begin position="284"/>
        <end position="307"/>
    </location>
</feature>
<dbReference type="NCBIfam" id="NF038066">
    <property type="entry name" value="MptB"/>
    <property type="match status" value="1"/>
</dbReference>
<dbReference type="InterPro" id="IPR049829">
    <property type="entry name" value="MptA/B-like"/>
</dbReference>
<proteinExistence type="inferred from homology"/>
<keyword evidence="10" id="KW-1185">Reference proteome</keyword>
<evidence type="ECO:0000256" key="6">
    <source>
        <dbReference type="ARBA" id="ARBA00023136"/>
    </source>
</evidence>
<dbReference type="Pfam" id="PF26314">
    <property type="entry name" value="MptA_B_family"/>
    <property type="match status" value="1"/>
</dbReference>
<evidence type="ECO:0000256" key="4">
    <source>
        <dbReference type="ARBA" id="ARBA00022692"/>
    </source>
</evidence>
<evidence type="ECO:0000256" key="8">
    <source>
        <dbReference type="SAM" id="Phobius"/>
    </source>
</evidence>
<feature type="transmembrane region" description="Helical" evidence="8">
    <location>
        <begin position="56"/>
        <end position="76"/>
    </location>
</feature>
<name>A0ABQ4ASS3_9ACTN</name>
<keyword evidence="3" id="KW-0808">Transferase</keyword>
<feature type="transmembrane region" description="Helical" evidence="8">
    <location>
        <begin position="227"/>
        <end position="245"/>
    </location>
</feature>
<keyword evidence="6 8" id="KW-0472">Membrane</keyword>
<feature type="transmembrane region" description="Helical" evidence="8">
    <location>
        <begin position="205"/>
        <end position="221"/>
    </location>
</feature>
<evidence type="ECO:0000313" key="9">
    <source>
        <dbReference type="EMBL" id="GIE44033.1"/>
    </source>
</evidence>
<feature type="transmembrane region" description="Helical" evidence="8">
    <location>
        <begin position="151"/>
        <end position="169"/>
    </location>
</feature>
<feature type="transmembrane region" description="Helical" evidence="8">
    <location>
        <begin position="175"/>
        <end position="193"/>
    </location>
</feature>
<dbReference type="EMBL" id="BOMP01000116">
    <property type="protein sequence ID" value="GIE44033.1"/>
    <property type="molecule type" value="Genomic_DNA"/>
</dbReference>
<evidence type="ECO:0000256" key="7">
    <source>
        <dbReference type="ARBA" id="ARBA00043987"/>
    </source>
</evidence>
<evidence type="ECO:0000256" key="2">
    <source>
        <dbReference type="ARBA" id="ARBA00022676"/>
    </source>
</evidence>
<gene>
    <name evidence="9" type="ORF">Alo02nite_69310</name>
</gene>
<feature type="transmembrane region" description="Helical" evidence="8">
    <location>
        <begin position="379"/>
        <end position="401"/>
    </location>
</feature>
<comment type="similarity">
    <text evidence="7">Belongs to the MptA/B family.</text>
</comment>
<feature type="transmembrane region" description="Helical" evidence="8">
    <location>
        <begin position="82"/>
        <end position="100"/>
    </location>
</feature>
<dbReference type="Proteomes" id="UP000631312">
    <property type="component" value="Unassembled WGS sequence"/>
</dbReference>
<accession>A0ABQ4ASS3</accession>
<evidence type="ECO:0000256" key="5">
    <source>
        <dbReference type="ARBA" id="ARBA00022989"/>
    </source>
</evidence>
<evidence type="ECO:0000313" key="10">
    <source>
        <dbReference type="Proteomes" id="UP000631312"/>
    </source>
</evidence>
<reference evidence="9 10" key="1">
    <citation type="submission" date="2021-01" db="EMBL/GenBank/DDBJ databases">
        <title>Whole genome shotgun sequence of Actinoplanes lobatus NBRC 12513.</title>
        <authorList>
            <person name="Komaki H."/>
            <person name="Tamura T."/>
        </authorList>
    </citation>
    <scope>NUCLEOTIDE SEQUENCE [LARGE SCALE GENOMIC DNA]</scope>
    <source>
        <strain evidence="9 10">NBRC 12513</strain>
    </source>
</reference>
<organism evidence="9 10">
    <name type="scientific">Actinoplanes lobatus</name>
    <dbReference type="NCBI Taxonomy" id="113568"/>
    <lineage>
        <taxon>Bacteria</taxon>
        <taxon>Bacillati</taxon>
        <taxon>Actinomycetota</taxon>
        <taxon>Actinomycetes</taxon>
        <taxon>Micromonosporales</taxon>
        <taxon>Micromonosporaceae</taxon>
        <taxon>Actinoplanes</taxon>
    </lineage>
</organism>
<protein>
    <recommendedName>
        <fullName evidence="11">DUF2029 domain-containing protein</fullName>
    </recommendedName>
</protein>
<sequence>MFTGRPDDVDVSLTGIRYLGLAGTVLLVIGGRLGGALPTADLDATPASVARGPHGLVILACWLVGTGLQAYAWWSGRDRTPSVRWVLVTAALWTLPFLLAPPMGSRDVYSYVCQGEMFRHGIDPYHHGVNALPCTWIDTVSMNWRDTVTPYGPLFILIAAAAVAVGASLAGAIFMLRLAALAGIVAVAVALPPLARRCGIPPQRALWLALAGPLAGAHLLAAPHNDAVMLGLAVVALALIVRSGARTSWLLPAGALLGLAISVKLTALVIVPFAILAAGPLRRAAVTIGGGAAAALVTLTVASGLGWGWIPATGVGTSLIQFTSPPTAVGMTLTYLGKTVHPGFDAVPVVRALAVVLLAATLVHLWWRAYRAADRTRAALHGAALALAATVLLAPVLHPWYLLWPLTLLAATTRRTTAIMAATVVCAFSVLPDGGGLARFVKFPGAPIATVLLAVLLVMAIRRRTGSAQPTPEPATSS</sequence>
<comment type="caution">
    <text evidence="9">The sequence shown here is derived from an EMBL/GenBank/DDBJ whole genome shotgun (WGS) entry which is preliminary data.</text>
</comment>
<keyword evidence="5 8" id="KW-1133">Transmembrane helix</keyword>
<comment type="subcellular location">
    <subcellularLocation>
        <location evidence="1">Membrane</location>
        <topology evidence="1">Multi-pass membrane protein</topology>
    </subcellularLocation>
</comment>
<feature type="transmembrane region" description="Helical" evidence="8">
    <location>
        <begin position="349"/>
        <end position="367"/>
    </location>
</feature>
<evidence type="ECO:0000256" key="1">
    <source>
        <dbReference type="ARBA" id="ARBA00004141"/>
    </source>
</evidence>
<feature type="transmembrane region" description="Helical" evidence="8">
    <location>
        <begin position="257"/>
        <end position="278"/>
    </location>
</feature>
<keyword evidence="4 8" id="KW-0812">Transmembrane</keyword>
<keyword evidence="2" id="KW-0328">Glycosyltransferase</keyword>
<feature type="transmembrane region" description="Helical" evidence="8">
    <location>
        <begin position="443"/>
        <end position="461"/>
    </location>
</feature>